<evidence type="ECO:0000313" key="3">
    <source>
        <dbReference type="Proteomes" id="UP000030748"/>
    </source>
</evidence>
<accession>A0A022RQH3</accession>
<gene>
    <name evidence="2" type="ORF">MIMGU_mgv1a013307mg</name>
</gene>
<dbReference type="AlphaFoldDB" id="A0A022RQH3"/>
<organism evidence="2 3">
    <name type="scientific">Erythranthe guttata</name>
    <name type="common">Yellow monkey flower</name>
    <name type="synonym">Mimulus guttatus</name>
    <dbReference type="NCBI Taxonomy" id="4155"/>
    <lineage>
        <taxon>Eukaryota</taxon>
        <taxon>Viridiplantae</taxon>
        <taxon>Streptophyta</taxon>
        <taxon>Embryophyta</taxon>
        <taxon>Tracheophyta</taxon>
        <taxon>Spermatophyta</taxon>
        <taxon>Magnoliopsida</taxon>
        <taxon>eudicotyledons</taxon>
        <taxon>Gunneridae</taxon>
        <taxon>Pentapetalae</taxon>
        <taxon>asterids</taxon>
        <taxon>lamiids</taxon>
        <taxon>Lamiales</taxon>
        <taxon>Phrymaceae</taxon>
        <taxon>Erythranthe</taxon>
    </lineage>
</organism>
<name>A0A022RQH3_ERYGU</name>
<evidence type="ECO:0000256" key="1">
    <source>
        <dbReference type="SAM" id="MobiDB-lite"/>
    </source>
</evidence>
<evidence type="ECO:0000313" key="2">
    <source>
        <dbReference type="EMBL" id="EYU41190.1"/>
    </source>
</evidence>
<keyword evidence="3" id="KW-1185">Reference proteome</keyword>
<proteinExistence type="predicted"/>
<reference evidence="2 3" key="1">
    <citation type="journal article" date="2013" name="Proc. Natl. Acad. Sci. U.S.A.">
        <title>Fine-scale variation in meiotic recombination in Mimulus inferred from population shotgun sequencing.</title>
        <authorList>
            <person name="Hellsten U."/>
            <person name="Wright K.M."/>
            <person name="Jenkins J."/>
            <person name="Shu S."/>
            <person name="Yuan Y."/>
            <person name="Wessler S.R."/>
            <person name="Schmutz J."/>
            <person name="Willis J.H."/>
            <person name="Rokhsar D.S."/>
        </authorList>
    </citation>
    <scope>NUCLEOTIDE SEQUENCE [LARGE SCALE GENOMIC DNA]</scope>
    <source>
        <strain evidence="3">cv. DUN x IM62</strain>
    </source>
</reference>
<protein>
    <submittedName>
        <fullName evidence="2">Uncharacterized protein</fullName>
    </submittedName>
</protein>
<feature type="compositionally biased region" description="Polar residues" evidence="1">
    <location>
        <begin position="198"/>
        <end position="210"/>
    </location>
</feature>
<feature type="compositionally biased region" description="Low complexity" evidence="1">
    <location>
        <begin position="211"/>
        <end position="224"/>
    </location>
</feature>
<dbReference type="EMBL" id="KI630353">
    <property type="protein sequence ID" value="EYU41190.1"/>
    <property type="molecule type" value="Genomic_DNA"/>
</dbReference>
<feature type="region of interest" description="Disordered" evidence="1">
    <location>
        <begin position="186"/>
        <end position="224"/>
    </location>
</feature>
<dbReference type="Proteomes" id="UP000030748">
    <property type="component" value="Unassembled WGS sequence"/>
</dbReference>
<sequence length="224" mass="24238">MASSMLLRRSIFRNCISARPTVRRISSSSKVECAHVAPWLLIEDSVEDDNKVYNFYSMADKKVIKKKGKSSKSSKDIGMVVGSSHGWLALCNLCNSGGGRSSFKNNNNMYLSSYRPPPKKTAVVPLCLSVRKIGCSTAAPVALTRGLRLAIFSTKKFTWTLCIPRDKSCCSAQTIPTTTSSVGISRTSRIRNGFGRQDATSATSDSPANGSTSYSRSIRNGSSS</sequence>